<evidence type="ECO:0000313" key="1">
    <source>
        <dbReference type="EMBL" id="AAW79044.1"/>
    </source>
</evidence>
<reference evidence="1" key="1">
    <citation type="submission" date="2005-01" db="EMBL/GenBank/DDBJ databases">
        <title>Analysis of expressed sequence tags and cloning of full length cDNA from brain and spinal cord cDNA library in Gecko.</title>
        <authorList>
            <person name="Gu X."/>
            <person name="Ding F."/>
            <person name="Liu M."/>
            <person name="Liu Y."/>
            <person name="Tang X."/>
            <person name="Guan X."/>
        </authorList>
    </citation>
    <scope>NUCLEOTIDE SEQUENCE</scope>
    <source>
        <tissue evidence="1">Brain</tissue>
    </source>
</reference>
<dbReference type="EMBL" id="AY880429">
    <property type="protein sequence ID" value="AAW79044.1"/>
    <property type="molecule type" value="mRNA"/>
</dbReference>
<sequence>MVKLSQRGQAEAAAAFQGGPVCYPLGLHSSRHLLGI</sequence>
<dbReference type="AlphaFoldDB" id="Q5EHV3"/>
<proteinExistence type="evidence at transcript level"/>
<accession>Q5EHV3</accession>
<organism evidence="1">
    <name type="scientific">Gekko japonicus</name>
    <name type="common">Schlegel's Japanese gecko</name>
    <dbReference type="NCBI Taxonomy" id="146911"/>
    <lineage>
        <taxon>Eukaryota</taxon>
        <taxon>Metazoa</taxon>
        <taxon>Chordata</taxon>
        <taxon>Craniata</taxon>
        <taxon>Vertebrata</taxon>
        <taxon>Euteleostomi</taxon>
        <taxon>Lepidosauria</taxon>
        <taxon>Squamata</taxon>
        <taxon>Bifurcata</taxon>
        <taxon>Gekkota</taxon>
        <taxon>Gekkonidae</taxon>
        <taxon>Gekkoninae</taxon>
        <taxon>Gekko</taxon>
    </lineage>
</organism>
<name>Q5EHV3_GEKJA</name>
<protein>
    <submittedName>
        <fullName evidence="1">GekBS198P</fullName>
    </submittedName>
</protein>